<feature type="region of interest" description="Disordered" evidence="1">
    <location>
        <begin position="1"/>
        <end position="75"/>
    </location>
</feature>
<dbReference type="Proteomes" id="UP000314294">
    <property type="component" value="Unassembled WGS sequence"/>
</dbReference>
<keyword evidence="3" id="KW-1185">Reference proteome</keyword>
<dbReference type="AlphaFoldDB" id="A0A4Z2FSW5"/>
<proteinExistence type="predicted"/>
<evidence type="ECO:0000313" key="3">
    <source>
        <dbReference type="Proteomes" id="UP000314294"/>
    </source>
</evidence>
<gene>
    <name evidence="2" type="ORF">EYF80_045480</name>
</gene>
<evidence type="ECO:0000313" key="2">
    <source>
        <dbReference type="EMBL" id="TNN44317.1"/>
    </source>
</evidence>
<feature type="compositionally biased region" description="Basic and acidic residues" evidence="1">
    <location>
        <begin position="61"/>
        <end position="75"/>
    </location>
</feature>
<protein>
    <submittedName>
        <fullName evidence="2">Uncharacterized protein</fullName>
    </submittedName>
</protein>
<accession>A0A4Z2FSW5</accession>
<dbReference type="EMBL" id="SRLO01000912">
    <property type="protein sequence ID" value="TNN44317.1"/>
    <property type="molecule type" value="Genomic_DNA"/>
</dbReference>
<organism evidence="2 3">
    <name type="scientific">Liparis tanakae</name>
    <name type="common">Tanaka's snailfish</name>
    <dbReference type="NCBI Taxonomy" id="230148"/>
    <lineage>
        <taxon>Eukaryota</taxon>
        <taxon>Metazoa</taxon>
        <taxon>Chordata</taxon>
        <taxon>Craniata</taxon>
        <taxon>Vertebrata</taxon>
        <taxon>Euteleostomi</taxon>
        <taxon>Actinopterygii</taxon>
        <taxon>Neopterygii</taxon>
        <taxon>Teleostei</taxon>
        <taxon>Neoteleostei</taxon>
        <taxon>Acanthomorphata</taxon>
        <taxon>Eupercaria</taxon>
        <taxon>Perciformes</taxon>
        <taxon>Cottioidei</taxon>
        <taxon>Cottales</taxon>
        <taxon>Liparidae</taxon>
        <taxon>Liparis</taxon>
    </lineage>
</organism>
<comment type="caution">
    <text evidence="2">The sequence shown here is derived from an EMBL/GenBank/DDBJ whole genome shotgun (WGS) entry which is preliminary data.</text>
</comment>
<sequence length="75" mass="8070">MEYTTMASEEEPRSEGNGGQEEDAALRRTEEGTALGAWTGSSGSEMGDPSGPRRATALQARSEKRERLNQDARPG</sequence>
<evidence type="ECO:0000256" key="1">
    <source>
        <dbReference type="SAM" id="MobiDB-lite"/>
    </source>
</evidence>
<reference evidence="2 3" key="1">
    <citation type="submission" date="2019-03" db="EMBL/GenBank/DDBJ databases">
        <title>First draft genome of Liparis tanakae, snailfish: a comprehensive survey of snailfish specific genes.</title>
        <authorList>
            <person name="Kim W."/>
            <person name="Song I."/>
            <person name="Jeong J.-H."/>
            <person name="Kim D."/>
            <person name="Kim S."/>
            <person name="Ryu S."/>
            <person name="Song J.Y."/>
            <person name="Lee S.K."/>
        </authorList>
    </citation>
    <scope>NUCLEOTIDE SEQUENCE [LARGE SCALE GENOMIC DNA]</scope>
    <source>
        <tissue evidence="2">Muscle</tissue>
    </source>
</reference>
<name>A0A4Z2FSW5_9TELE</name>